<organism evidence="1 2">
    <name type="scientific">Austropuccinia psidii MF-1</name>
    <dbReference type="NCBI Taxonomy" id="1389203"/>
    <lineage>
        <taxon>Eukaryota</taxon>
        <taxon>Fungi</taxon>
        <taxon>Dikarya</taxon>
        <taxon>Basidiomycota</taxon>
        <taxon>Pucciniomycotina</taxon>
        <taxon>Pucciniomycetes</taxon>
        <taxon>Pucciniales</taxon>
        <taxon>Sphaerophragmiaceae</taxon>
        <taxon>Austropuccinia</taxon>
    </lineage>
</organism>
<reference evidence="1" key="1">
    <citation type="submission" date="2021-03" db="EMBL/GenBank/DDBJ databases">
        <title>Draft genome sequence of rust myrtle Austropuccinia psidii MF-1, a brazilian biotype.</title>
        <authorList>
            <person name="Quecine M.C."/>
            <person name="Pachon D.M.R."/>
            <person name="Bonatelli M.L."/>
            <person name="Correr F.H."/>
            <person name="Franceschini L.M."/>
            <person name="Leite T.F."/>
            <person name="Margarido G.R.A."/>
            <person name="Almeida C.A."/>
            <person name="Ferrarezi J.A."/>
            <person name="Labate C.A."/>
        </authorList>
    </citation>
    <scope>NUCLEOTIDE SEQUENCE</scope>
    <source>
        <strain evidence="1">MF-1</strain>
    </source>
</reference>
<name>A0A9Q3ETE1_9BASI</name>
<protein>
    <submittedName>
        <fullName evidence="1">Uncharacterized protein</fullName>
    </submittedName>
</protein>
<dbReference type="EMBL" id="AVOT02031201">
    <property type="protein sequence ID" value="MBW0524668.1"/>
    <property type="molecule type" value="Genomic_DNA"/>
</dbReference>
<keyword evidence="2" id="KW-1185">Reference proteome</keyword>
<gene>
    <name evidence="1" type="ORF">O181_064383</name>
</gene>
<comment type="caution">
    <text evidence="1">The sequence shown here is derived from an EMBL/GenBank/DDBJ whole genome shotgun (WGS) entry which is preliminary data.</text>
</comment>
<dbReference type="Proteomes" id="UP000765509">
    <property type="component" value="Unassembled WGS sequence"/>
</dbReference>
<accession>A0A9Q3ETE1</accession>
<evidence type="ECO:0000313" key="1">
    <source>
        <dbReference type="EMBL" id="MBW0524668.1"/>
    </source>
</evidence>
<dbReference type="OrthoDB" id="5535068at2759"/>
<dbReference type="AlphaFoldDB" id="A0A9Q3ETE1"/>
<evidence type="ECO:0000313" key="2">
    <source>
        <dbReference type="Proteomes" id="UP000765509"/>
    </source>
</evidence>
<sequence length="137" mass="15366">MKKVLDQKINLTLEGILNISPEFIQELKFSEEEKKHLISLKPPNIEDKIPIQELTMDDTMHYTCPLGIMEAKIGEKDNRVNSLVYNGAELSIIPENESIKAGLSMRALNLRLKEIGGHSTAIVRLSKNNLLVLQSGD</sequence>
<proteinExistence type="predicted"/>